<evidence type="ECO:0000313" key="1">
    <source>
        <dbReference type="EMBL" id="WTT22078.1"/>
    </source>
</evidence>
<sequence length="313" mass="33713">MTLEVCLSLPLIRLSISPATGTAHHGVMLGTEPLTVCATHSTDLAPVGGNKAHFLCQSCTRAFLILTTPPHPGGEPDLRPAVGKGKGATAHRPIPGHLMGYCGKLLDLRPTSARRVYANRTALVAALDRFHRLAGEACVPADEVCPREEDVLWAPSGRGNLVTGHRCNAATGIALRGTLLSAPNPDVTEECAPCLRLWKTERDRRATALARMRARACWWHQRRELTTFQGGAADLKSGDSYTVSGCLDRHHVLTVTHRARGGRLTILAYVPADDEIVELGIHHDRLLAIERPHVLEAGMPALPSPRASARAPT</sequence>
<organism evidence="1">
    <name type="scientific">Streptomyces sp. NBC_00093</name>
    <dbReference type="NCBI Taxonomy" id="2975649"/>
    <lineage>
        <taxon>Bacteria</taxon>
        <taxon>Bacillati</taxon>
        <taxon>Actinomycetota</taxon>
        <taxon>Actinomycetes</taxon>
        <taxon>Kitasatosporales</taxon>
        <taxon>Streptomycetaceae</taxon>
        <taxon>Streptomyces</taxon>
    </lineage>
</organism>
<dbReference type="EMBL" id="CP108222">
    <property type="protein sequence ID" value="WTT22078.1"/>
    <property type="molecule type" value="Genomic_DNA"/>
</dbReference>
<proteinExistence type="predicted"/>
<accession>A0AAU2ADI2</accession>
<gene>
    <name evidence="1" type="ORF">OHA22_44400</name>
</gene>
<protein>
    <submittedName>
        <fullName evidence="1">Uncharacterized protein</fullName>
    </submittedName>
</protein>
<dbReference type="AlphaFoldDB" id="A0AAU2ADI2"/>
<reference evidence="1" key="1">
    <citation type="submission" date="2022-10" db="EMBL/GenBank/DDBJ databases">
        <title>The complete genomes of actinobacterial strains from the NBC collection.</title>
        <authorList>
            <person name="Joergensen T.S."/>
            <person name="Alvarez Arevalo M."/>
            <person name="Sterndorff E.B."/>
            <person name="Faurdal D."/>
            <person name="Vuksanovic O."/>
            <person name="Mourched A.-S."/>
            <person name="Charusanti P."/>
            <person name="Shaw S."/>
            <person name="Blin K."/>
            <person name="Weber T."/>
        </authorList>
    </citation>
    <scope>NUCLEOTIDE SEQUENCE</scope>
    <source>
        <strain evidence="1">NBC_00093</strain>
    </source>
</reference>
<name>A0AAU2ADI2_9ACTN</name>